<evidence type="ECO:0000259" key="9">
    <source>
        <dbReference type="Pfam" id="PF06414"/>
    </source>
</evidence>
<evidence type="ECO:0000256" key="2">
    <source>
        <dbReference type="ARBA" id="ARBA00011963"/>
    </source>
</evidence>
<proteinExistence type="inferred from homology"/>
<dbReference type="AlphaFoldDB" id="A0A377KHW8"/>
<evidence type="ECO:0000313" key="11">
    <source>
        <dbReference type="Proteomes" id="UP000254070"/>
    </source>
</evidence>
<dbReference type="SUPFAM" id="SSF52540">
    <property type="entry name" value="P-loop containing nucleoside triphosphate hydrolases"/>
    <property type="match status" value="1"/>
</dbReference>
<dbReference type="EC" id="2.7.1.176" evidence="2"/>
<comment type="similarity">
    <text evidence="1">Belongs to the zeta toxin family.</text>
</comment>
<dbReference type="Proteomes" id="UP000254070">
    <property type="component" value="Unassembled WGS sequence"/>
</dbReference>
<feature type="domain" description="Zeta toxin" evidence="9">
    <location>
        <begin position="26"/>
        <end position="214"/>
    </location>
</feature>
<keyword evidence="5" id="KW-0067">ATP-binding</keyword>
<evidence type="ECO:0000256" key="5">
    <source>
        <dbReference type="ARBA" id="ARBA00022840"/>
    </source>
</evidence>
<dbReference type="RefSeq" id="WP_115234516.1">
    <property type="nucleotide sequence ID" value="NZ_UGIF01000002.1"/>
</dbReference>
<evidence type="ECO:0000256" key="3">
    <source>
        <dbReference type="ARBA" id="ARBA00022649"/>
    </source>
</evidence>
<sequence length="287" mass="32379">MANIVNFTDKQFENRLNDNLEELVQGKKAVESPTALLLGGQPGSGKTSLRSEIFEETQGNVVVIDNDTFKQQHPNFDELVKLYEKDVVKHVTPYSNRMTEAIISCLSDQGYNLVIEGTGRTTDVPIQTATMLQAKGYETKMYVMAVPKINSYLGTIERYETMYADDPMTARATPKQAHDIVVKNLPNNLETLKKTGLFSDIRLYNREGVKLYSSLETPSISPKETLEKELNRKVASKEIQPTLERIEQKMILNKHQETPEFKAIQQKLESLQPPTPPIPKTPKLPGI</sequence>
<feature type="compositionally biased region" description="Pro residues" evidence="8">
    <location>
        <begin position="273"/>
        <end position="287"/>
    </location>
</feature>
<evidence type="ECO:0000256" key="4">
    <source>
        <dbReference type="ARBA" id="ARBA00022741"/>
    </source>
</evidence>
<dbReference type="EMBL" id="UGIF01000002">
    <property type="protein sequence ID" value="STP28024.1"/>
    <property type="molecule type" value="Genomic_DNA"/>
</dbReference>
<evidence type="ECO:0000256" key="7">
    <source>
        <dbReference type="ARBA" id="ARBA00048178"/>
    </source>
</evidence>
<organism evidence="10 11">
    <name type="scientific">Enterococcus durans</name>
    <dbReference type="NCBI Taxonomy" id="53345"/>
    <lineage>
        <taxon>Bacteria</taxon>
        <taxon>Bacillati</taxon>
        <taxon>Bacillota</taxon>
        <taxon>Bacilli</taxon>
        <taxon>Lactobacillales</taxon>
        <taxon>Enterococcaceae</taxon>
        <taxon>Enterococcus</taxon>
    </lineage>
</organism>
<dbReference type="InterPro" id="IPR010488">
    <property type="entry name" value="Zeta_toxin_domain"/>
</dbReference>
<keyword evidence="3" id="KW-1277">Toxin-antitoxin system</keyword>
<dbReference type="Gene3D" id="3.40.50.300">
    <property type="entry name" value="P-loop containing nucleotide triphosphate hydrolases"/>
    <property type="match status" value="1"/>
</dbReference>
<dbReference type="GO" id="GO:0016301">
    <property type="term" value="F:kinase activity"/>
    <property type="evidence" value="ECO:0007669"/>
    <property type="project" value="InterPro"/>
</dbReference>
<dbReference type="GO" id="GO:0005524">
    <property type="term" value="F:ATP binding"/>
    <property type="evidence" value="ECO:0007669"/>
    <property type="project" value="UniProtKB-KW"/>
</dbReference>
<evidence type="ECO:0000256" key="8">
    <source>
        <dbReference type="SAM" id="MobiDB-lite"/>
    </source>
</evidence>
<name>A0A377KHW8_9ENTE</name>
<reference evidence="10 11" key="1">
    <citation type="submission" date="2018-06" db="EMBL/GenBank/DDBJ databases">
        <authorList>
            <consortium name="Pathogen Informatics"/>
            <person name="Doyle S."/>
        </authorList>
    </citation>
    <scope>NUCLEOTIDE SEQUENCE [LARGE SCALE GENOMIC DNA]</scope>
    <source>
        <strain evidence="10 11">NCTC8129</strain>
    </source>
</reference>
<feature type="region of interest" description="Disordered" evidence="8">
    <location>
        <begin position="268"/>
        <end position="287"/>
    </location>
</feature>
<accession>A0A377KHW8</accession>
<protein>
    <recommendedName>
        <fullName evidence="6">UDP-N-acetylglucosamine kinase</fullName>
        <ecNumber evidence="2">2.7.1.176</ecNumber>
    </recommendedName>
    <alternativeName>
        <fullName evidence="6">UDP-N-acetylglucosamine kinase</fullName>
    </alternativeName>
</protein>
<dbReference type="InterPro" id="IPR027417">
    <property type="entry name" value="P-loop_NTPase"/>
</dbReference>
<keyword evidence="4" id="KW-0547">Nucleotide-binding</keyword>
<dbReference type="Pfam" id="PF06414">
    <property type="entry name" value="Zeta_toxin"/>
    <property type="match status" value="1"/>
</dbReference>
<gene>
    <name evidence="10" type="ORF">NCTC8129_00136</name>
</gene>
<comment type="catalytic activity">
    <reaction evidence="7">
        <text>UDP-N-acetyl-alpha-D-glucosamine + ATP = UDP-N-acetyl-alpha-D-glucosamine 3'-phosphate + ADP + H(+)</text>
        <dbReference type="Rhea" id="RHEA:32671"/>
        <dbReference type="ChEBI" id="CHEBI:15378"/>
        <dbReference type="ChEBI" id="CHEBI:30616"/>
        <dbReference type="ChEBI" id="CHEBI:57705"/>
        <dbReference type="ChEBI" id="CHEBI:64353"/>
        <dbReference type="ChEBI" id="CHEBI:456216"/>
        <dbReference type="EC" id="2.7.1.176"/>
    </reaction>
</comment>
<evidence type="ECO:0000256" key="1">
    <source>
        <dbReference type="ARBA" id="ARBA00009104"/>
    </source>
</evidence>
<evidence type="ECO:0000313" key="10">
    <source>
        <dbReference type="EMBL" id="STP28024.1"/>
    </source>
</evidence>
<evidence type="ECO:0000256" key="6">
    <source>
        <dbReference type="ARBA" id="ARBA00032897"/>
    </source>
</evidence>
<keyword evidence="10" id="KW-0808">Transferase</keyword>